<name>A0A6H5I7V8_9HYME</name>
<dbReference type="AlphaFoldDB" id="A0A6H5I7V8"/>
<reference evidence="1 2" key="1">
    <citation type="submission" date="2020-02" db="EMBL/GenBank/DDBJ databases">
        <authorList>
            <person name="Ferguson B K."/>
        </authorList>
    </citation>
    <scope>NUCLEOTIDE SEQUENCE [LARGE SCALE GENOMIC DNA]</scope>
</reference>
<evidence type="ECO:0000313" key="2">
    <source>
        <dbReference type="Proteomes" id="UP000479190"/>
    </source>
</evidence>
<organism evidence="1 2">
    <name type="scientific">Trichogramma brassicae</name>
    <dbReference type="NCBI Taxonomy" id="86971"/>
    <lineage>
        <taxon>Eukaryota</taxon>
        <taxon>Metazoa</taxon>
        <taxon>Ecdysozoa</taxon>
        <taxon>Arthropoda</taxon>
        <taxon>Hexapoda</taxon>
        <taxon>Insecta</taxon>
        <taxon>Pterygota</taxon>
        <taxon>Neoptera</taxon>
        <taxon>Endopterygota</taxon>
        <taxon>Hymenoptera</taxon>
        <taxon>Apocrita</taxon>
        <taxon>Proctotrupomorpha</taxon>
        <taxon>Chalcidoidea</taxon>
        <taxon>Trichogrammatidae</taxon>
        <taxon>Trichogramma</taxon>
    </lineage>
</organism>
<keyword evidence="2" id="KW-1185">Reference proteome</keyword>
<protein>
    <submittedName>
        <fullName evidence="1">Uncharacterized protein</fullName>
    </submittedName>
</protein>
<sequence>MFACCAAATAPPPAYILLRIYEECAKIESSSSLATGRKSRKVPRHLTRRLYLRLGACRNTSVWKPLICIRFTHASLPCSRPPMYTAYTARRPANMCKQAFERAASFQAGRGLARRFLLEPILYVLAAREERATREFARNSVDTVPTLAAV</sequence>
<dbReference type="EMBL" id="CADCXV010000613">
    <property type="protein sequence ID" value="CAB0031046.1"/>
    <property type="molecule type" value="Genomic_DNA"/>
</dbReference>
<evidence type="ECO:0000313" key="1">
    <source>
        <dbReference type="EMBL" id="CAB0031046.1"/>
    </source>
</evidence>
<accession>A0A6H5I7V8</accession>
<proteinExistence type="predicted"/>
<dbReference type="Proteomes" id="UP000479190">
    <property type="component" value="Unassembled WGS sequence"/>
</dbReference>
<gene>
    <name evidence="1" type="ORF">TBRA_LOCUS3028</name>
</gene>